<gene>
    <name evidence="2" type="ORF">QVD17_03996</name>
</gene>
<evidence type="ECO:0000259" key="1">
    <source>
        <dbReference type="Pfam" id="PF25349"/>
    </source>
</evidence>
<organism evidence="2 3">
    <name type="scientific">Tagetes erecta</name>
    <name type="common">African marigold</name>
    <dbReference type="NCBI Taxonomy" id="13708"/>
    <lineage>
        <taxon>Eukaryota</taxon>
        <taxon>Viridiplantae</taxon>
        <taxon>Streptophyta</taxon>
        <taxon>Embryophyta</taxon>
        <taxon>Tracheophyta</taxon>
        <taxon>Spermatophyta</taxon>
        <taxon>Magnoliopsida</taxon>
        <taxon>eudicotyledons</taxon>
        <taxon>Gunneridae</taxon>
        <taxon>Pentapetalae</taxon>
        <taxon>asterids</taxon>
        <taxon>campanulids</taxon>
        <taxon>Asterales</taxon>
        <taxon>Asteraceae</taxon>
        <taxon>Asteroideae</taxon>
        <taxon>Heliantheae alliance</taxon>
        <taxon>Tageteae</taxon>
        <taxon>Tagetes</taxon>
    </lineage>
</organism>
<evidence type="ECO:0000313" key="3">
    <source>
        <dbReference type="Proteomes" id="UP001229421"/>
    </source>
</evidence>
<name>A0AAD8LFR1_TARER</name>
<proteinExistence type="predicted"/>
<dbReference type="AlphaFoldDB" id="A0AAD8LFR1"/>
<dbReference type="EMBL" id="JAUHHV010000001">
    <property type="protein sequence ID" value="KAK1438191.1"/>
    <property type="molecule type" value="Genomic_DNA"/>
</dbReference>
<dbReference type="InterPro" id="IPR057619">
    <property type="entry name" value="PH_PHS1"/>
</dbReference>
<feature type="domain" description="Poor homologous synapsis 1 PH" evidence="1">
    <location>
        <begin position="15"/>
        <end position="153"/>
    </location>
</feature>
<reference evidence="2" key="1">
    <citation type="journal article" date="2023" name="bioRxiv">
        <title>Improved chromosome-level genome assembly for marigold (Tagetes erecta).</title>
        <authorList>
            <person name="Jiang F."/>
            <person name="Yuan L."/>
            <person name="Wang S."/>
            <person name="Wang H."/>
            <person name="Xu D."/>
            <person name="Wang A."/>
            <person name="Fan W."/>
        </authorList>
    </citation>
    <scope>NUCLEOTIDE SEQUENCE</scope>
    <source>
        <strain evidence="2">WSJ</strain>
        <tissue evidence="2">Leaf</tissue>
    </source>
</reference>
<comment type="caution">
    <text evidence="2">The sequence shown here is derived from an EMBL/GenBank/DDBJ whole genome shotgun (WGS) entry which is preliminary data.</text>
</comment>
<dbReference type="Proteomes" id="UP001229421">
    <property type="component" value="Unassembled WGS sequence"/>
</dbReference>
<accession>A0AAD8LFR1</accession>
<keyword evidence="3" id="KW-1185">Reference proteome</keyword>
<dbReference type="Pfam" id="PF25349">
    <property type="entry name" value="PH_PHS1"/>
    <property type="match status" value="1"/>
</dbReference>
<protein>
    <recommendedName>
        <fullName evidence="1">Poor homologous synapsis 1 PH domain-containing protein</fullName>
    </recommendedName>
</protein>
<sequence>MSITTTTTAVAIGDPWEVQYGRFFICPSRSSSAINGANYPALVPLVKRPRGTWISSFTSLASLNLLTTTSDTFILTVTLLHNVVEEHYISKLHFSWPQVSCLTGYSPRGSKVVFMSYKDEADQIQKFAVRFPTIDETERFISILKEAFGHERINGSTSDISKSKTSSKSEIIPYFEAENRPTQDRDLITTSAEFSEHMYRPIQIRSPITASADTYIQPLHPTENYHHTLNSNHLSQDVQGKLSAFPPSFTSLLMNCYPVADLALEPTDQEEVILKKDIMKYLEDSSFQEMLSKVQKVVNEFGEDLLV</sequence>
<evidence type="ECO:0000313" key="2">
    <source>
        <dbReference type="EMBL" id="KAK1438191.1"/>
    </source>
</evidence>